<keyword evidence="3" id="KW-0812">Transmembrane</keyword>
<evidence type="ECO:0000256" key="4">
    <source>
        <dbReference type="ARBA" id="ARBA00022989"/>
    </source>
</evidence>
<comment type="subcellular location">
    <subcellularLocation>
        <location evidence="1">Cell membrane</location>
        <topology evidence="1">Multi-pass membrane protein</topology>
    </subcellularLocation>
</comment>
<dbReference type="PANTHER" id="PTHR35007:SF4">
    <property type="entry name" value="CONSERVED TRANSMEMBRANE PROTEIN-RELATED"/>
    <property type="match status" value="1"/>
</dbReference>
<name>A0ABU2BLV4_9MICC</name>
<dbReference type="EMBL" id="JAVDYI010000001">
    <property type="protein sequence ID" value="MDR7359622.1"/>
    <property type="molecule type" value="Genomic_DNA"/>
</dbReference>
<dbReference type="RefSeq" id="WP_302264966.1">
    <property type="nucleotide sequence ID" value="NZ_BAAAWO010000001.1"/>
</dbReference>
<reference evidence="7 8" key="1">
    <citation type="submission" date="2023-07" db="EMBL/GenBank/DDBJ databases">
        <title>Sequencing the genomes of 1000 actinobacteria strains.</title>
        <authorList>
            <person name="Klenk H.-P."/>
        </authorList>
    </citation>
    <scope>NUCLEOTIDE SEQUENCE [LARGE SCALE GENOMIC DNA]</scope>
    <source>
        <strain evidence="7 8">DSM 20167</strain>
    </source>
</reference>
<dbReference type="Pfam" id="PF00482">
    <property type="entry name" value="T2SSF"/>
    <property type="match status" value="1"/>
</dbReference>
<dbReference type="PANTHER" id="PTHR35007">
    <property type="entry name" value="INTEGRAL MEMBRANE PROTEIN-RELATED"/>
    <property type="match status" value="1"/>
</dbReference>
<evidence type="ECO:0000313" key="7">
    <source>
        <dbReference type="EMBL" id="MDR7359622.1"/>
    </source>
</evidence>
<dbReference type="InterPro" id="IPR018076">
    <property type="entry name" value="T2SS_GspF_dom"/>
</dbReference>
<gene>
    <name evidence="7" type="ORF">J2S64_003313</name>
</gene>
<evidence type="ECO:0000256" key="3">
    <source>
        <dbReference type="ARBA" id="ARBA00022692"/>
    </source>
</evidence>
<keyword evidence="4" id="KW-1133">Transmembrane helix</keyword>
<dbReference type="Gene3D" id="1.20.81.30">
    <property type="entry name" value="Type II secretion system (T2SS), domain F"/>
    <property type="match status" value="1"/>
</dbReference>
<dbReference type="InterPro" id="IPR042094">
    <property type="entry name" value="T2SS_GspF_sf"/>
</dbReference>
<keyword evidence="5" id="KW-0472">Membrane</keyword>
<dbReference type="Proteomes" id="UP001183817">
    <property type="component" value="Unassembled WGS sequence"/>
</dbReference>
<proteinExistence type="predicted"/>
<evidence type="ECO:0000256" key="1">
    <source>
        <dbReference type="ARBA" id="ARBA00004651"/>
    </source>
</evidence>
<sequence length="237" mass="25123">MVTLACAVLLLGAATWLWPAPGHRRSGPIGAIARPERKRRRRANLATDAEDYAKLVRQLAAMLRAGTSPASAFGLLQTIWVVDSTRTATDIHAGCTRALAQWHTGGTLQDGLAAHAAAYPGHGRLWTRLAWCFAISEESGAALADLLDTLAEEAETAADMHRALEAALAGPRATSRLLTYLPGIGLGLGQLLGINPLAVLTTHSVGRVALVCGAALWLGNRIWCARMLRSITNKVPS</sequence>
<evidence type="ECO:0000256" key="5">
    <source>
        <dbReference type="ARBA" id="ARBA00023136"/>
    </source>
</evidence>
<evidence type="ECO:0000256" key="2">
    <source>
        <dbReference type="ARBA" id="ARBA00022475"/>
    </source>
</evidence>
<keyword evidence="2" id="KW-1003">Cell membrane</keyword>
<keyword evidence="8" id="KW-1185">Reference proteome</keyword>
<evidence type="ECO:0000259" key="6">
    <source>
        <dbReference type="Pfam" id="PF00482"/>
    </source>
</evidence>
<feature type="domain" description="Type II secretion system protein GspF" evidence="6">
    <location>
        <begin position="56"/>
        <end position="186"/>
    </location>
</feature>
<comment type="caution">
    <text evidence="7">The sequence shown here is derived from an EMBL/GenBank/DDBJ whole genome shotgun (WGS) entry which is preliminary data.</text>
</comment>
<organism evidence="7 8">
    <name type="scientific">Paeniglutamicibacter sulfureus</name>
    <dbReference type="NCBI Taxonomy" id="43666"/>
    <lineage>
        <taxon>Bacteria</taxon>
        <taxon>Bacillati</taxon>
        <taxon>Actinomycetota</taxon>
        <taxon>Actinomycetes</taxon>
        <taxon>Micrococcales</taxon>
        <taxon>Micrococcaceae</taxon>
        <taxon>Paeniglutamicibacter</taxon>
    </lineage>
</organism>
<evidence type="ECO:0000313" key="8">
    <source>
        <dbReference type="Proteomes" id="UP001183817"/>
    </source>
</evidence>
<protein>
    <submittedName>
        <fullName evidence="7">Tight adherence protein B</fullName>
    </submittedName>
</protein>
<accession>A0ABU2BLV4</accession>